<dbReference type="EMBL" id="CACRXK020004710">
    <property type="protein sequence ID" value="CAB4003731.1"/>
    <property type="molecule type" value="Genomic_DNA"/>
</dbReference>
<keyword evidence="4" id="KW-0238">DNA-binding</keyword>
<gene>
    <name evidence="6" type="ORF">PACLA_8A054674</name>
</gene>
<evidence type="ECO:0000256" key="1">
    <source>
        <dbReference type="ARBA" id="ARBA00022723"/>
    </source>
</evidence>
<organism evidence="6 7">
    <name type="scientific">Paramuricea clavata</name>
    <name type="common">Red gorgonian</name>
    <name type="synonym">Violescent sea-whip</name>
    <dbReference type="NCBI Taxonomy" id="317549"/>
    <lineage>
        <taxon>Eukaryota</taxon>
        <taxon>Metazoa</taxon>
        <taxon>Cnidaria</taxon>
        <taxon>Anthozoa</taxon>
        <taxon>Octocorallia</taxon>
        <taxon>Malacalcyonacea</taxon>
        <taxon>Plexauridae</taxon>
        <taxon>Paramuricea</taxon>
    </lineage>
</organism>
<evidence type="ECO:0000256" key="5">
    <source>
        <dbReference type="SAM" id="MobiDB-lite"/>
    </source>
</evidence>
<dbReference type="InterPro" id="IPR006612">
    <property type="entry name" value="THAP_Znf"/>
</dbReference>
<dbReference type="OrthoDB" id="10068559at2759"/>
<feature type="compositionally biased region" description="Basic and acidic residues" evidence="5">
    <location>
        <begin position="133"/>
        <end position="148"/>
    </location>
</feature>
<evidence type="ECO:0000313" key="6">
    <source>
        <dbReference type="EMBL" id="CAB4003731.1"/>
    </source>
</evidence>
<dbReference type="GO" id="GO:0008270">
    <property type="term" value="F:zinc ion binding"/>
    <property type="evidence" value="ECO:0007669"/>
    <property type="project" value="UniProtKB-KW"/>
</dbReference>
<keyword evidence="1" id="KW-0479">Metal-binding</keyword>
<sequence>MPDRCAVYGCSNQASLENNVSVHRIPFLNDDRVEAKKRRKKWVDFVMTTRDKWEPTVNSAVCSEHFTKDSFQRRFDFSPEGLKKYCPRLLRDEIGILAYPTLHLKHKTKKEPSSRDKRMQKRNVITSLASHSEQPHTKKSKGEEHPTVSFDENEHLDDFCDENFLVEGPSTQLKDVEVQCCLVDKSTRHYKNMWATAKYKLQRCRNELKKCKIKLGYIGCVSESSELSSDDEANEVLGCKNGYDSENDYESENDLVYENESPYDTEDDSQSQSSTEFDINSDSEEHYKRVFATDNNLRSEPKFIVFFTQLLALFKFCPNCKAENPDVEVHQNVNPLFLEQDYELEISCCLLQLLLLLAGASATKILRVLQHMGVACISLSTFFSHQREKLFPAILLHWKKYQSCMIEQLKSSGKQLVIAGDGRHDSMGHSAKYCAYSVFCCTVPNIIDFSIVQKNEVGNSPAMEYEGFKRSMDNLLKRNIPISTFVSDRHTSIAKHMREKHKNITHYFDLWHLIK</sequence>
<dbReference type="Pfam" id="PF05485">
    <property type="entry name" value="THAP"/>
    <property type="match status" value="1"/>
</dbReference>
<dbReference type="GO" id="GO:0003677">
    <property type="term" value="F:DNA binding"/>
    <property type="evidence" value="ECO:0007669"/>
    <property type="project" value="UniProtKB-UniRule"/>
</dbReference>
<dbReference type="PANTHER" id="PTHR31751:SF42">
    <property type="entry name" value="PROTEIN CBG10204"/>
    <property type="match status" value="1"/>
</dbReference>
<feature type="region of interest" description="Disordered" evidence="5">
    <location>
        <begin position="260"/>
        <end position="280"/>
    </location>
</feature>
<name>A0A7D9E8J9_PARCT</name>
<dbReference type="Proteomes" id="UP001152795">
    <property type="component" value="Unassembled WGS sequence"/>
</dbReference>
<feature type="compositionally biased region" description="Acidic residues" evidence="5">
    <location>
        <begin position="260"/>
        <end position="269"/>
    </location>
</feature>
<keyword evidence="2" id="KW-0863">Zinc-finger</keyword>
<accession>A0A7D9E8J9</accession>
<dbReference type="PANTHER" id="PTHR31751">
    <property type="entry name" value="SI:CH211-108C17.2-RELATED-RELATED"/>
    <property type="match status" value="1"/>
</dbReference>
<comment type="caution">
    <text evidence="6">The sequence shown here is derived from an EMBL/GenBank/DDBJ whole genome shotgun (WGS) entry which is preliminary data.</text>
</comment>
<dbReference type="AlphaFoldDB" id="A0A7D9E8J9"/>
<evidence type="ECO:0000256" key="4">
    <source>
        <dbReference type="ARBA" id="ARBA00023125"/>
    </source>
</evidence>
<keyword evidence="7" id="KW-1185">Reference proteome</keyword>
<feature type="non-terminal residue" evidence="6">
    <location>
        <position position="1"/>
    </location>
</feature>
<protein>
    <submittedName>
        <fullName evidence="6">Uncharacterized protein LOC110233295 isoform X2</fullName>
    </submittedName>
</protein>
<evidence type="ECO:0000256" key="3">
    <source>
        <dbReference type="ARBA" id="ARBA00022833"/>
    </source>
</evidence>
<dbReference type="SMART" id="SM00980">
    <property type="entry name" value="THAP"/>
    <property type="match status" value="1"/>
</dbReference>
<proteinExistence type="predicted"/>
<evidence type="ECO:0000313" key="7">
    <source>
        <dbReference type="Proteomes" id="UP001152795"/>
    </source>
</evidence>
<dbReference type="SUPFAM" id="SSF57716">
    <property type="entry name" value="Glucocorticoid receptor-like (DNA-binding domain)"/>
    <property type="match status" value="1"/>
</dbReference>
<dbReference type="PROSITE" id="PS50950">
    <property type="entry name" value="ZF_THAP"/>
    <property type="match status" value="1"/>
</dbReference>
<feature type="region of interest" description="Disordered" evidence="5">
    <location>
        <begin position="126"/>
        <end position="148"/>
    </location>
</feature>
<evidence type="ECO:0000256" key="2">
    <source>
        <dbReference type="ARBA" id="ARBA00022771"/>
    </source>
</evidence>
<reference evidence="6" key="1">
    <citation type="submission" date="2020-04" db="EMBL/GenBank/DDBJ databases">
        <authorList>
            <person name="Alioto T."/>
            <person name="Alioto T."/>
            <person name="Gomez Garrido J."/>
        </authorList>
    </citation>
    <scope>NUCLEOTIDE SEQUENCE</scope>
    <source>
        <strain evidence="6">A484AB</strain>
    </source>
</reference>
<keyword evidence="3" id="KW-0862">Zinc</keyword>